<accession>A0A1W6WXS4</accession>
<reference evidence="1 2" key="1">
    <citation type="submission" date="2017-04" db="EMBL/GenBank/DDBJ databases">
        <title>Complete Genome Sequence of Bacillus thuringiensis type Strain ATCC 10792.</title>
        <authorList>
            <person name="Oh D.-H."/>
            <person name="Park B.-J."/>
            <person name="Shuai W."/>
            <person name="Chelliah R."/>
        </authorList>
    </citation>
    <scope>NUCLEOTIDE SEQUENCE [LARGE SCALE GENOMIC DNA]</scope>
    <source>
        <strain evidence="1 2">ATCC 10792</strain>
        <plasmid evidence="1 2">poh1</plasmid>
    </source>
</reference>
<protein>
    <submittedName>
        <fullName evidence="1">Uncharacterized protein</fullName>
    </submittedName>
</protein>
<organism evidence="1 2">
    <name type="scientific">Bacillus thuringiensis</name>
    <dbReference type="NCBI Taxonomy" id="1428"/>
    <lineage>
        <taxon>Bacteria</taxon>
        <taxon>Bacillati</taxon>
        <taxon>Bacillota</taxon>
        <taxon>Bacilli</taxon>
        <taxon>Bacillales</taxon>
        <taxon>Bacillaceae</taxon>
        <taxon>Bacillus</taxon>
        <taxon>Bacillus cereus group</taxon>
    </lineage>
</organism>
<dbReference type="GeneID" id="67470322"/>
<proteinExistence type="predicted"/>
<evidence type="ECO:0000313" key="2">
    <source>
        <dbReference type="Proteomes" id="UP000194143"/>
    </source>
</evidence>
<geneLocation type="plasmid" evidence="1 2">
    <name>poh1</name>
</geneLocation>
<dbReference type="Proteomes" id="UP000194143">
    <property type="component" value="Plasmid poh1"/>
</dbReference>
<sequence>MLRIQRGYMYDPDNNEVIVNEIFYDGTSEKKLGSKMGIFDPVKVPIAIFEKVQENESMTYMENVEVEEKNIKEILFYLVQNQKPEKLYFEIQYMN</sequence>
<dbReference type="RefSeq" id="WP_016083163.1">
    <property type="nucleotide sequence ID" value="NZ_CP021062.1"/>
</dbReference>
<evidence type="ECO:0000313" key="1">
    <source>
        <dbReference type="EMBL" id="ARP61109.1"/>
    </source>
</evidence>
<gene>
    <name evidence="1" type="ORF">CAB88_29160</name>
</gene>
<dbReference type="AlphaFoldDB" id="A0A1W6WXS4"/>
<name>A0A1W6WXS4_BACTU</name>
<keyword evidence="1" id="KW-0614">Plasmid</keyword>
<dbReference type="EMBL" id="CP021062">
    <property type="protein sequence ID" value="ARP61109.1"/>
    <property type="molecule type" value="Genomic_DNA"/>
</dbReference>
<keyword evidence="2" id="KW-1185">Reference proteome</keyword>